<comment type="similarity">
    <text evidence="1">Belongs to the membrane fusion protein (MFP) (TC 8.A.1) family.</text>
</comment>
<evidence type="ECO:0000256" key="1">
    <source>
        <dbReference type="ARBA" id="ARBA00009477"/>
    </source>
</evidence>
<dbReference type="PROSITE" id="PS51257">
    <property type="entry name" value="PROKAR_LIPOPROTEIN"/>
    <property type="match status" value="1"/>
</dbReference>
<accession>F8EWX3</accession>
<feature type="domain" description="YknX-like C-terminal permuted SH3-like" evidence="5">
    <location>
        <begin position="229"/>
        <end position="304"/>
    </location>
</feature>
<feature type="domain" description="Multidrug resistance protein MdtA-like barrel-sandwich hybrid" evidence="3">
    <location>
        <begin position="69"/>
        <end position="136"/>
    </location>
</feature>
<dbReference type="Gene3D" id="2.40.30.170">
    <property type="match status" value="1"/>
</dbReference>
<feature type="signal peptide" evidence="2">
    <location>
        <begin position="1"/>
        <end position="22"/>
    </location>
</feature>
<gene>
    <name evidence="6" type="ordered locus">Spica_0191</name>
</gene>
<protein>
    <submittedName>
        <fullName evidence="6">Efflux transporter, RND family, MFP subunit</fullName>
    </submittedName>
</protein>
<dbReference type="Proteomes" id="UP000000503">
    <property type="component" value="Chromosome"/>
</dbReference>
<dbReference type="Gene3D" id="2.40.420.20">
    <property type="match status" value="1"/>
</dbReference>
<dbReference type="GO" id="GO:1990281">
    <property type="term" value="C:efflux pump complex"/>
    <property type="evidence" value="ECO:0007669"/>
    <property type="project" value="TreeGrafter"/>
</dbReference>
<dbReference type="Pfam" id="PF25989">
    <property type="entry name" value="YknX_C"/>
    <property type="match status" value="1"/>
</dbReference>
<feature type="domain" description="CusB-like beta-barrel" evidence="4">
    <location>
        <begin position="153"/>
        <end position="223"/>
    </location>
</feature>
<dbReference type="InterPro" id="IPR058625">
    <property type="entry name" value="MdtA-like_BSH"/>
</dbReference>
<dbReference type="OrthoDB" id="320389at2"/>
<dbReference type="KEGG" id="scd:Spica_0191"/>
<dbReference type="Pfam" id="PF25954">
    <property type="entry name" value="Beta-barrel_RND_2"/>
    <property type="match status" value="1"/>
</dbReference>
<proteinExistence type="inferred from homology"/>
<sequence length="315" mass="34007">MKHNRVMIVLMGAILITSCGQASKNKEQKSSKTDRQNQTTVFAVATTKAVKGQIRDYMALSGDIVASSTVDAYSDVAGKISKLFVSVGQRVQKDEPLAEVDPSRPGMTFNPGIVKAPITGTVVALPAQLGMTISQSVTVARLAGSGTLEVRTYVAERFISKMKVGLPVELTLDAFPGKVFYGQVRELSPTVDPASRTMEVRITVKNESNILKPGLFAKVKIITEEKTGVVKIPATAIVRRYGEQYVFTVETDPQDPARTIAKKRVVTAGILIDDQVEIRNGIEAGAEVVLRGQSLLEDGVQVRVVDTTAPLKTTY</sequence>
<organism evidence="6 7">
    <name type="scientific">Gracilinema caldarium (strain ATCC 51460 / DSM 7334 / H1)</name>
    <name type="common">Treponema caldarium</name>
    <dbReference type="NCBI Taxonomy" id="744872"/>
    <lineage>
        <taxon>Bacteria</taxon>
        <taxon>Pseudomonadati</taxon>
        <taxon>Spirochaetota</taxon>
        <taxon>Spirochaetia</taxon>
        <taxon>Spirochaetales</taxon>
        <taxon>Breznakiellaceae</taxon>
        <taxon>Gracilinema</taxon>
    </lineage>
</organism>
<dbReference type="HOGENOM" id="CLU_018816_1_2_12"/>
<evidence type="ECO:0000313" key="7">
    <source>
        <dbReference type="Proteomes" id="UP000000503"/>
    </source>
</evidence>
<reference evidence="7" key="1">
    <citation type="journal article" date="2013" name="Stand. Genomic Sci.">
        <title>Genome sequence of the thermophilic fresh-water bacterium Spirochaeta caldaria type strain (H1(T)), reclassification of Spirochaeta caldaria, Spirochaeta stenostrepta, and Spirochaeta zuelzerae in the genus Treponema as Treponema caldaria comb. nov., Treponema stenostrepta comb. nov., and Treponema zuelzerae comb. nov., and emendation of the genus Treponema.</title>
        <authorList>
            <person name="Abt B."/>
            <person name="Goker M."/>
            <person name="Scheuner C."/>
            <person name="Han C."/>
            <person name="Lu M."/>
            <person name="Misra M."/>
            <person name="Lapidus A."/>
            <person name="Nolan M."/>
            <person name="Lucas S."/>
            <person name="Hammon N."/>
            <person name="Deshpande S."/>
            <person name="Cheng J.F."/>
            <person name="Tapia R."/>
            <person name="Goodwin L.A."/>
            <person name="Pitluck S."/>
            <person name="Liolios K."/>
            <person name="Pagani I."/>
            <person name="Ivanova N."/>
            <person name="Mavromatis K."/>
            <person name="Mikhailova N."/>
            <person name="Huntemann M."/>
            <person name="Pati A."/>
            <person name="Chen A."/>
            <person name="Palaniappan K."/>
            <person name="Land M."/>
            <person name="Hauser L."/>
            <person name="Jeffries C.D."/>
            <person name="Rohde M."/>
            <person name="Spring S."/>
            <person name="Gronow S."/>
            <person name="Detter J.C."/>
            <person name="Bristow J."/>
            <person name="Eisen J.A."/>
            <person name="Markowitz V."/>
            <person name="Hugenholtz P."/>
            <person name="Kyrpides N.C."/>
            <person name="Woyke T."/>
            <person name="Klenk H.P."/>
        </authorList>
    </citation>
    <scope>NUCLEOTIDE SEQUENCE</scope>
    <source>
        <strain evidence="7">ATCC 51460 / DSM 7334 / H1</strain>
    </source>
</reference>
<evidence type="ECO:0000259" key="4">
    <source>
        <dbReference type="Pfam" id="PF25954"/>
    </source>
</evidence>
<evidence type="ECO:0000259" key="3">
    <source>
        <dbReference type="Pfam" id="PF25917"/>
    </source>
</evidence>
<dbReference type="GO" id="GO:0015562">
    <property type="term" value="F:efflux transmembrane transporter activity"/>
    <property type="evidence" value="ECO:0007669"/>
    <property type="project" value="TreeGrafter"/>
</dbReference>
<keyword evidence="2" id="KW-0732">Signal</keyword>
<dbReference type="AlphaFoldDB" id="F8EWX3"/>
<dbReference type="SUPFAM" id="SSF111369">
    <property type="entry name" value="HlyD-like secretion proteins"/>
    <property type="match status" value="1"/>
</dbReference>
<dbReference type="InterPro" id="IPR006143">
    <property type="entry name" value="RND_pump_MFP"/>
</dbReference>
<name>F8EWX3_GRAC1</name>
<dbReference type="NCBIfam" id="TIGR01730">
    <property type="entry name" value="RND_mfp"/>
    <property type="match status" value="1"/>
</dbReference>
<evidence type="ECO:0000259" key="5">
    <source>
        <dbReference type="Pfam" id="PF25989"/>
    </source>
</evidence>
<dbReference type="InterPro" id="IPR058637">
    <property type="entry name" value="YknX-like_C"/>
</dbReference>
<dbReference type="STRING" id="744872.Spica_0191"/>
<evidence type="ECO:0000313" key="6">
    <source>
        <dbReference type="EMBL" id="AEJ18359.1"/>
    </source>
</evidence>
<dbReference type="Gene3D" id="2.40.50.100">
    <property type="match status" value="1"/>
</dbReference>
<dbReference type="EMBL" id="CP002868">
    <property type="protein sequence ID" value="AEJ18359.1"/>
    <property type="molecule type" value="Genomic_DNA"/>
</dbReference>
<dbReference type="PANTHER" id="PTHR30469:SF15">
    <property type="entry name" value="HLYD FAMILY OF SECRETION PROTEINS"/>
    <property type="match status" value="1"/>
</dbReference>
<dbReference type="FunFam" id="2.40.30.170:FF:000010">
    <property type="entry name" value="Efflux RND transporter periplasmic adaptor subunit"/>
    <property type="match status" value="1"/>
</dbReference>
<feature type="chain" id="PRO_5003376534" evidence="2">
    <location>
        <begin position="23"/>
        <end position="315"/>
    </location>
</feature>
<dbReference type="Pfam" id="PF25917">
    <property type="entry name" value="BSH_RND"/>
    <property type="match status" value="1"/>
</dbReference>
<dbReference type="PANTHER" id="PTHR30469">
    <property type="entry name" value="MULTIDRUG RESISTANCE PROTEIN MDTA"/>
    <property type="match status" value="1"/>
</dbReference>
<dbReference type="InterPro" id="IPR058792">
    <property type="entry name" value="Beta-barrel_RND_2"/>
</dbReference>
<dbReference type="RefSeq" id="WP_013967672.1">
    <property type="nucleotide sequence ID" value="NC_015732.1"/>
</dbReference>
<evidence type="ECO:0000256" key="2">
    <source>
        <dbReference type="SAM" id="SignalP"/>
    </source>
</evidence>
<dbReference type="eggNOG" id="COG0845">
    <property type="taxonomic scope" value="Bacteria"/>
</dbReference>
<keyword evidence="7" id="KW-1185">Reference proteome</keyword>